<proteinExistence type="predicted"/>
<feature type="compositionally biased region" description="Low complexity" evidence="1">
    <location>
        <begin position="28"/>
        <end position="51"/>
    </location>
</feature>
<evidence type="ECO:0000313" key="4">
    <source>
        <dbReference type="WBParaSite" id="SSLN_0000439801-mRNA-1"/>
    </source>
</evidence>
<dbReference type="AlphaFoldDB" id="A0A183SJ53"/>
<name>A0A183SJ53_SCHSO</name>
<evidence type="ECO:0000256" key="1">
    <source>
        <dbReference type="SAM" id="MobiDB-lite"/>
    </source>
</evidence>
<dbReference type="EMBL" id="UYSU01032799">
    <property type="protein sequence ID" value="VDL90636.1"/>
    <property type="molecule type" value="Genomic_DNA"/>
</dbReference>
<feature type="region of interest" description="Disordered" evidence="1">
    <location>
        <begin position="1"/>
        <end position="84"/>
    </location>
</feature>
<feature type="compositionally biased region" description="Basic residues" evidence="1">
    <location>
        <begin position="125"/>
        <end position="137"/>
    </location>
</feature>
<keyword evidence="3" id="KW-1185">Reference proteome</keyword>
<protein>
    <submittedName>
        <fullName evidence="4">Protein dimmed</fullName>
    </submittedName>
</protein>
<gene>
    <name evidence="2" type="ORF">SSLN_LOCUS4251</name>
</gene>
<feature type="compositionally biased region" description="Low complexity" evidence="1">
    <location>
        <begin position="102"/>
        <end position="113"/>
    </location>
</feature>
<reference evidence="2 3" key="2">
    <citation type="submission" date="2018-11" db="EMBL/GenBank/DDBJ databases">
        <authorList>
            <consortium name="Pathogen Informatics"/>
        </authorList>
    </citation>
    <scope>NUCLEOTIDE SEQUENCE [LARGE SCALE GENOMIC DNA]</scope>
    <source>
        <strain evidence="2 3">NST_G2</strain>
    </source>
</reference>
<feature type="compositionally biased region" description="Polar residues" evidence="1">
    <location>
        <begin position="1"/>
        <end position="17"/>
    </location>
</feature>
<dbReference type="WBParaSite" id="SSLN_0000439801-mRNA-1">
    <property type="protein sequence ID" value="SSLN_0000439801-mRNA-1"/>
    <property type="gene ID" value="SSLN_0000439801"/>
</dbReference>
<evidence type="ECO:0000313" key="3">
    <source>
        <dbReference type="Proteomes" id="UP000275846"/>
    </source>
</evidence>
<evidence type="ECO:0000313" key="2">
    <source>
        <dbReference type="EMBL" id="VDL90636.1"/>
    </source>
</evidence>
<feature type="compositionally biased region" description="Pro residues" evidence="1">
    <location>
        <begin position="205"/>
        <end position="216"/>
    </location>
</feature>
<organism evidence="4">
    <name type="scientific">Schistocephalus solidus</name>
    <name type="common">Tapeworm</name>
    <dbReference type="NCBI Taxonomy" id="70667"/>
    <lineage>
        <taxon>Eukaryota</taxon>
        <taxon>Metazoa</taxon>
        <taxon>Spiralia</taxon>
        <taxon>Lophotrochozoa</taxon>
        <taxon>Platyhelminthes</taxon>
        <taxon>Cestoda</taxon>
        <taxon>Eucestoda</taxon>
        <taxon>Diphyllobothriidea</taxon>
        <taxon>Diphyllobothriidae</taxon>
        <taxon>Schistocephalus</taxon>
    </lineage>
</organism>
<accession>A0A183SJ53</accession>
<dbReference type="Proteomes" id="UP000275846">
    <property type="component" value="Unassembled WGS sequence"/>
</dbReference>
<reference evidence="4" key="1">
    <citation type="submission" date="2016-06" db="UniProtKB">
        <authorList>
            <consortium name="WormBaseParasite"/>
        </authorList>
    </citation>
    <scope>IDENTIFICATION</scope>
</reference>
<sequence length="321" mass="35076">MCNFRLSAQESGGQSQKLLMDTRQRLLSRSQAHSAAANSSSSSNNNNNNGNIPDQPNGNQLAGGSGVGQYPELNDDADSSDMLNSSSLADSELMSRRRLVNGVGDSDVDNGGPLDDGDDLELTYRMRRQSRRQRLLQRRRDSSLAATGAEADTVCSGGRRHREGSLSRGYRRAATTDDRSSQPPLPSGLSRSSTRVGQPLRSASIPPPPSEPPPSTPGMSPMLFDSNTGQNNPYAFYPLMNLNMMQQQLPYTAALQPTYIDQAGGCYFCPVLFERPYKASLPKFGLIKLEGVAGSRRMSRDQRVSVLPPHCFRMFSRPRAE</sequence>
<feature type="region of interest" description="Disordered" evidence="1">
    <location>
        <begin position="102"/>
        <end position="227"/>
    </location>
</feature>